<evidence type="ECO:0000256" key="2">
    <source>
        <dbReference type="ARBA" id="ARBA00005170"/>
    </source>
</evidence>
<evidence type="ECO:0000313" key="10">
    <source>
        <dbReference type="Proteomes" id="UP000308133"/>
    </source>
</evidence>
<comment type="caution">
    <text evidence="9">The sequence shown here is derived from an EMBL/GenBank/DDBJ whole genome shotgun (WGS) entry which is preliminary data.</text>
</comment>
<dbReference type="UniPathway" id="UPA00626">
    <property type="reaction ID" value="UER00678"/>
</dbReference>
<dbReference type="SUPFAM" id="SSF117856">
    <property type="entry name" value="AF0104/ALDC/Ptd012-like"/>
    <property type="match status" value="1"/>
</dbReference>
<evidence type="ECO:0000256" key="8">
    <source>
        <dbReference type="ARBA" id="ARBA00023239"/>
    </source>
</evidence>
<reference evidence="9 10" key="1">
    <citation type="submission" date="2018-02" db="EMBL/GenBank/DDBJ databases">
        <title>Draft genome sequences of Elsinoe sp., causing black scab on jojoba.</title>
        <authorList>
            <person name="Stodart B."/>
            <person name="Jeffress S."/>
            <person name="Ash G."/>
            <person name="Arun Chinnappa K."/>
        </authorList>
    </citation>
    <scope>NUCLEOTIDE SEQUENCE [LARGE SCALE GENOMIC DNA]</scope>
    <source>
        <strain evidence="9 10">Hillstone_2</strain>
    </source>
</reference>
<comment type="catalytic activity">
    <reaction evidence="1">
        <text>(2S)-2-acetolactate + H(+) = (R)-acetoin + CO2</text>
        <dbReference type="Rhea" id="RHEA:21580"/>
        <dbReference type="ChEBI" id="CHEBI:15378"/>
        <dbReference type="ChEBI" id="CHEBI:15686"/>
        <dbReference type="ChEBI" id="CHEBI:16526"/>
        <dbReference type="ChEBI" id="CHEBI:58476"/>
        <dbReference type="EC" id="4.1.1.5"/>
    </reaction>
</comment>
<evidence type="ECO:0000256" key="1">
    <source>
        <dbReference type="ARBA" id="ARBA00001784"/>
    </source>
</evidence>
<protein>
    <recommendedName>
        <fullName evidence="5">Alpha-acetolactate decarboxylase</fullName>
        <ecNumber evidence="4">4.1.1.5</ecNumber>
    </recommendedName>
</protein>
<keyword evidence="7" id="KW-0005">Acetoin biosynthesis</keyword>
<gene>
    <name evidence="9" type="ORF">C1H76_0774</name>
</gene>
<dbReference type="PANTHER" id="PTHR35524:SF1">
    <property type="entry name" value="ALPHA-ACETOLACTATE DECARBOXYLASE"/>
    <property type="match status" value="1"/>
</dbReference>
<comment type="pathway">
    <text evidence="2">Polyol metabolism; (R,R)-butane-2,3-diol biosynthesis; (R,R)-butane-2,3-diol from pyruvate: step 2/3.</text>
</comment>
<dbReference type="Pfam" id="PF03306">
    <property type="entry name" value="AAL_decarboxy"/>
    <property type="match status" value="1"/>
</dbReference>
<organism evidence="9 10">
    <name type="scientific">Elsinoe australis</name>
    <dbReference type="NCBI Taxonomy" id="40998"/>
    <lineage>
        <taxon>Eukaryota</taxon>
        <taxon>Fungi</taxon>
        <taxon>Dikarya</taxon>
        <taxon>Ascomycota</taxon>
        <taxon>Pezizomycotina</taxon>
        <taxon>Dothideomycetes</taxon>
        <taxon>Dothideomycetidae</taxon>
        <taxon>Myriangiales</taxon>
        <taxon>Elsinoaceae</taxon>
        <taxon>Elsinoe</taxon>
    </lineage>
</organism>
<dbReference type="AlphaFoldDB" id="A0A4U7B7I3"/>
<evidence type="ECO:0000256" key="7">
    <source>
        <dbReference type="ARBA" id="ARBA00023061"/>
    </source>
</evidence>
<evidence type="ECO:0000256" key="5">
    <source>
        <dbReference type="ARBA" id="ARBA00020164"/>
    </source>
</evidence>
<accession>A0A4U7B7I3</accession>
<dbReference type="PANTHER" id="PTHR35524">
    <property type="entry name" value="ALPHA-ACETOLACTATE DECARBOXYLASE"/>
    <property type="match status" value="1"/>
</dbReference>
<proteinExistence type="inferred from homology"/>
<keyword evidence="8" id="KW-0456">Lyase</keyword>
<evidence type="ECO:0000313" key="9">
    <source>
        <dbReference type="EMBL" id="TKX27019.1"/>
    </source>
</evidence>
<dbReference type="GO" id="GO:0047605">
    <property type="term" value="F:acetolactate decarboxylase activity"/>
    <property type="evidence" value="ECO:0007669"/>
    <property type="project" value="UniProtKB-EC"/>
</dbReference>
<sequence>MVSRIPNDIFQFSTVSALMAGLCDSGPAASQLTGYGTHGLGTCSSLNGEVLFLDSVPWHMTTSPLSSTTSAPSDQEALNAPARTLSPTIRHADPTSQLPFVQVTLFRPEFTLSLPLPSASKPLTKSSLLSLLSSADPTRGSGGKNSFLPFQITGTFSKLDVRIGGPKQSSEEALSEVTARAPQWRLKGVRGTMFGILSPGWSQGISVAGFHGHFVEDEKAGEGAGVRRGGHVLDFEMEGEAEGRVEWGVTGRYHLGMPRGEEWEGLDLSVDAEGIHRAEG</sequence>
<keyword evidence="6" id="KW-0210">Decarboxylase</keyword>
<dbReference type="EMBL" id="PTQR01000009">
    <property type="protein sequence ID" value="TKX27019.1"/>
    <property type="molecule type" value="Genomic_DNA"/>
</dbReference>
<evidence type="ECO:0000256" key="4">
    <source>
        <dbReference type="ARBA" id="ARBA00013204"/>
    </source>
</evidence>
<name>A0A4U7B7I3_9PEZI</name>
<dbReference type="Proteomes" id="UP000308133">
    <property type="component" value="Unassembled WGS sequence"/>
</dbReference>
<evidence type="ECO:0000256" key="6">
    <source>
        <dbReference type="ARBA" id="ARBA00022793"/>
    </source>
</evidence>
<comment type="similarity">
    <text evidence="3">Belongs to the alpha-acetolactate decarboxylase family.</text>
</comment>
<dbReference type="InterPro" id="IPR005128">
    <property type="entry name" value="Acetolactate_a_deCO2ase"/>
</dbReference>
<dbReference type="Gene3D" id="3.30.1330.80">
    <property type="entry name" value="Hypothetical protein, similar to alpha- acetolactate decarboxylase, domain 2"/>
    <property type="match status" value="2"/>
</dbReference>
<dbReference type="GO" id="GO:0045151">
    <property type="term" value="P:acetoin biosynthetic process"/>
    <property type="evidence" value="ECO:0007669"/>
    <property type="project" value="UniProtKB-KW"/>
</dbReference>
<dbReference type="EC" id="4.1.1.5" evidence="4"/>
<dbReference type="CDD" id="cd17299">
    <property type="entry name" value="acetolactate_decarboxylase"/>
    <property type="match status" value="1"/>
</dbReference>
<evidence type="ECO:0000256" key="3">
    <source>
        <dbReference type="ARBA" id="ARBA00007106"/>
    </source>
</evidence>